<feature type="non-terminal residue" evidence="1">
    <location>
        <position position="84"/>
    </location>
</feature>
<organism evidence="1 2">
    <name type="scientific">Ixodes persulcatus</name>
    <name type="common">Taiga tick</name>
    <dbReference type="NCBI Taxonomy" id="34615"/>
    <lineage>
        <taxon>Eukaryota</taxon>
        <taxon>Metazoa</taxon>
        <taxon>Ecdysozoa</taxon>
        <taxon>Arthropoda</taxon>
        <taxon>Chelicerata</taxon>
        <taxon>Arachnida</taxon>
        <taxon>Acari</taxon>
        <taxon>Parasitiformes</taxon>
        <taxon>Ixodida</taxon>
        <taxon>Ixodoidea</taxon>
        <taxon>Ixodidae</taxon>
        <taxon>Ixodinae</taxon>
        <taxon>Ixodes</taxon>
    </lineage>
</organism>
<sequence length="84" mass="9344">MPPIQPTGPLSPRQAATWCVMEAGRIVTFASRMAREHQPQGPQGSAPEDVPHPFRRRTLTERCAADLSAAYDDEEYADICGLYR</sequence>
<evidence type="ECO:0000313" key="1">
    <source>
        <dbReference type="EMBL" id="KAG0433039.1"/>
    </source>
</evidence>
<keyword evidence="2" id="KW-1185">Reference proteome</keyword>
<name>A0AC60QJD3_IXOPE</name>
<proteinExistence type="predicted"/>
<evidence type="ECO:0000313" key="2">
    <source>
        <dbReference type="Proteomes" id="UP000805193"/>
    </source>
</evidence>
<protein>
    <submittedName>
        <fullName evidence="1">Uncharacterized protein</fullName>
    </submittedName>
</protein>
<accession>A0AC60QJD3</accession>
<comment type="caution">
    <text evidence="1">The sequence shown here is derived from an EMBL/GenBank/DDBJ whole genome shotgun (WGS) entry which is preliminary data.</text>
</comment>
<dbReference type="EMBL" id="JABSTQ010009092">
    <property type="protein sequence ID" value="KAG0433039.1"/>
    <property type="molecule type" value="Genomic_DNA"/>
</dbReference>
<reference evidence="1 2" key="1">
    <citation type="journal article" date="2020" name="Cell">
        <title>Large-Scale Comparative Analyses of Tick Genomes Elucidate Their Genetic Diversity and Vector Capacities.</title>
        <authorList>
            <consortium name="Tick Genome and Microbiome Consortium (TIGMIC)"/>
            <person name="Jia N."/>
            <person name="Wang J."/>
            <person name="Shi W."/>
            <person name="Du L."/>
            <person name="Sun Y."/>
            <person name="Zhan W."/>
            <person name="Jiang J.F."/>
            <person name="Wang Q."/>
            <person name="Zhang B."/>
            <person name="Ji P."/>
            <person name="Bell-Sakyi L."/>
            <person name="Cui X.M."/>
            <person name="Yuan T.T."/>
            <person name="Jiang B.G."/>
            <person name="Yang W.F."/>
            <person name="Lam T.T."/>
            <person name="Chang Q.C."/>
            <person name="Ding S.J."/>
            <person name="Wang X.J."/>
            <person name="Zhu J.G."/>
            <person name="Ruan X.D."/>
            <person name="Zhao L."/>
            <person name="Wei J.T."/>
            <person name="Ye R.Z."/>
            <person name="Que T.C."/>
            <person name="Du C.H."/>
            <person name="Zhou Y.H."/>
            <person name="Cheng J.X."/>
            <person name="Dai P.F."/>
            <person name="Guo W.B."/>
            <person name="Han X.H."/>
            <person name="Huang E.J."/>
            <person name="Li L.F."/>
            <person name="Wei W."/>
            <person name="Gao Y.C."/>
            <person name="Liu J.Z."/>
            <person name="Shao H.Z."/>
            <person name="Wang X."/>
            <person name="Wang C.C."/>
            <person name="Yang T.C."/>
            <person name="Huo Q.B."/>
            <person name="Li W."/>
            <person name="Chen H.Y."/>
            <person name="Chen S.E."/>
            <person name="Zhou L.G."/>
            <person name="Ni X.B."/>
            <person name="Tian J.H."/>
            <person name="Sheng Y."/>
            <person name="Liu T."/>
            <person name="Pan Y.S."/>
            <person name="Xia L.Y."/>
            <person name="Li J."/>
            <person name="Zhao F."/>
            <person name="Cao W.C."/>
        </authorList>
    </citation>
    <scope>NUCLEOTIDE SEQUENCE [LARGE SCALE GENOMIC DNA]</scope>
    <source>
        <strain evidence="1">Iper-2018</strain>
    </source>
</reference>
<gene>
    <name evidence="1" type="ORF">HPB47_020291</name>
</gene>
<dbReference type="Proteomes" id="UP000805193">
    <property type="component" value="Unassembled WGS sequence"/>
</dbReference>